<dbReference type="GO" id="GO:0016491">
    <property type="term" value="F:oxidoreductase activity"/>
    <property type="evidence" value="ECO:0007669"/>
    <property type="project" value="UniProtKB-KW"/>
</dbReference>
<keyword evidence="2" id="KW-0560">Oxidoreductase</keyword>
<comment type="caution">
    <text evidence="3">The sequence shown here is derived from an EMBL/GenBank/DDBJ whole genome shotgun (WGS) entry which is preliminary data.</text>
</comment>
<dbReference type="PANTHER" id="PTHR42879:SF2">
    <property type="entry name" value="3-OXOACYL-[ACYL-CARRIER-PROTEIN] REDUCTASE FABG"/>
    <property type="match status" value="1"/>
</dbReference>
<dbReference type="STRING" id="1221996.QY95_00269"/>
<dbReference type="RefSeq" id="WP_039232590.1">
    <property type="nucleotide sequence ID" value="NZ_JWIQ02000003.1"/>
</dbReference>
<name>A0A0F5I049_BACTR</name>
<comment type="similarity">
    <text evidence="1">Belongs to the short-chain dehydrogenases/reductases (SDR) family.</text>
</comment>
<dbReference type="EMBL" id="JWIR02000012">
    <property type="protein sequence ID" value="KKB42420.1"/>
    <property type="molecule type" value="Genomic_DNA"/>
</dbReference>
<evidence type="ECO:0000256" key="1">
    <source>
        <dbReference type="ARBA" id="ARBA00006484"/>
    </source>
</evidence>
<dbReference type="AlphaFoldDB" id="A0A0F5I049"/>
<dbReference type="NCBIfam" id="NF047420">
    <property type="entry name" value="EF_P_mod_YmfI"/>
    <property type="match status" value="1"/>
</dbReference>
<keyword evidence="4" id="KW-1185">Reference proteome</keyword>
<sequence length="240" mass="25514">MEKWALVTGASGGIGAEIARKLAAEGWNLYLQYFKNKEKVRRLQADLAAMGAEVITIQADLTEHGSAALLAEQLFAVEAAVFAGGTAHYSLFQDIKEEEIDELWQLHVKSPMVIIQKLIPKLRRAAAPSVVLVSSVWGQTGAACEVAYSTVKGAQIAFVKALAKELAPSGIRINAVAPGAVDTPMMGQFSPEEKQEIADDIPLGRLGTAAEIAEAVHFVCSSASSYVTGQVLGVNGGWYT</sequence>
<dbReference type="PANTHER" id="PTHR42879">
    <property type="entry name" value="3-OXOACYL-(ACYL-CARRIER-PROTEIN) REDUCTASE"/>
    <property type="match status" value="1"/>
</dbReference>
<dbReference type="SUPFAM" id="SSF51735">
    <property type="entry name" value="NAD(P)-binding Rossmann-fold domains"/>
    <property type="match status" value="1"/>
</dbReference>
<dbReference type="CDD" id="cd05233">
    <property type="entry name" value="SDR_c"/>
    <property type="match status" value="1"/>
</dbReference>
<dbReference type="FunFam" id="3.40.50.720:FF:000173">
    <property type="entry name" value="3-oxoacyl-[acyl-carrier protein] reductase"/>
    <property type="match status" value="1"/>
</dbReference>
<evidence type="ECO:0000313" key="3">
    <source>
        <dbReference type="EMBL" id="KKB42420.1"/>
    </source>
</evidence>
<dbReference type="InterPro" id="IPR050259">
    <property type="entry name" value="SDR"/>
</dbReference>
<dbReference type="Gene3D" id="3.40.50.720">
    <property type="entry name" value="NAD(P)-binding Rossmann-like Domain"/>
    <property type="match status" value="1"/>
</dbReference>
<reference evidence="3" key="1">
    <citation type="submission" date="2015-02" db="EMBL/GenBank/DDBJ databases">
        <title>Genome Assembly of Bacillaceae bacterium MTCC 8252.</title>
        <authorList>
            <person name="Verma A."/>
            <person name="Khatri I."/>
            <person name="Mual P."/>
            <person name="Subramanian S."/>
            <person name="Krishnamurthi S."/>
        </authorList>
    </citation>
    <scope>NUCLEOTIDE SEQUENCE [LARGE SCALE GENOMIC DNA]</scope>
    <source>
        <strain evidence="3">MTCC 8252</strain>
    </source>
</reference>
<dbReference type="Pfam" id="PF13561">
    <property type="entry name" value="adh_short_C2"/>
    <property type="match status" value="1"/>
</dbReference>
<protein>
    <submittedName>
        <fullName evidence="3">3-oxoacyl-[acyl-carrier protein] reductase</fullName>
    </submittedName>
</protein>
<dbReference type="InterPro" id="IPR002347">
    <property type="entry name" value="SDR_fam"/>
</dbReference>
<dbReference type="Proteomes" id="UP000031563">
    <property type="component" value="Unassembled WGS sequence"/>
</dbReference>
<organism evidence="3 4">
    <name type="scientific">Bacillus thermotolerans</name>
    <name type="common">Quasibacillus thermotolerans</name>
    <dbReference type="NCBI Taxonomy" id="1221996"/>
    <lineage>
        <taxon>Bacteria</taxon>
        <taxon>Bacillati</taxon>
        <taxon>Bacillota</taxon>
        <taxon>Bacilli</taxon>
        <taxon>Bacillales</taxon>
        <taxon>Bacillaceae</taxon>
        <taxon>Bacillus</taxon>
    </lineage>
</organism>
<dbReference type="InterPro" id="IPR036291">
    <property type="entry name" value="NAD(P)-bd_dom_sf"/>
</dbReference>
<dbReference type="OrthoDB" id="9803333at2"/>
<evidence type="ECO:0000313" key="4">
    <source>
        <dbReference type="Proteomes" id="UP000031563"/>
    </source>
</evidence>
<dbReference type="PRINTS" id="PR00081">
    <property type="entry name" value="GDHRDH"/>
</dbReference>
<gene>
    <name evidence="3" type="ORF">QY95_00269</name>
</gene>
<evidence type="ECO:0000256" key="2">
    <source>
        <dbReference type="ARBA" id="ARBA00023002"/>
    </source>
</evidence>
<accession>A0A0F5IAR7</accession>
<proteinExistence type="inferred from homology"/>
<accession>A0A0F5I049</accession>